<keyword evidence="2" id="KW-1133">Transmembrane helix</keyword>
<name>A0ABR5SG79_9BACT</name>
<dbReference type="Proteomes" id="UP000060487">
    <property type="component" value="Unassembled WGS sequence"/>
</dbReference>
<evidence type="ECO:0000313" key="4">
    <source>
        <dbReference type="Proteomes" id="UP000060487"/>
    </source>
</evidence>
<keyword evidence="2" id="KW-0812">Transmembrane</keyword>
<proteinExistence type="predicted"/>
<evidence type="ECO:0000256" key="1">
    <source>
        <dbReference type="SAM" id="MobiDB-lite"/>
    </source>
</evidence>
<feature type="transmembrane region" description="Helical" evidence="2">
    <location>
        <begin position="7"/>
        <end position="32"/>
    </location>
</feature>
<reference evidence="3 4" key="1">
    <citation type="submission" date="2015-11" db="EMBL/GenBank/DDBJ databases">
        <authorList>
            <person name="Lin W."/>
        </authorList>
    </citation>
    <scope>NUCLEOTIDE SEQUENCE [LARGE SCALE GENOMIC DNA]</scope>
    <source>
        <strain evidence="3 4">HCH-1</strain>
    </source>
</reference>
<feature type="compositionally biased region" description="Polar residues" evidence="1">
    <location>
        <begin position="80"/>
        <end position="106"/>
    </location>
</feature>
<comment type="caution">
    <text evidence="3">The sequence shown here is derived from an EMBL/GenBank/DDBJ whole genome shotgun (WGS) entry which is preliminary data.</text>
</comment>
<gene>
    <name evidence="3" type="ORF">ASN18_1266</name>
</gene>
<dbReference type="EMBL" id="LNQR01000043">
    <property type="protein sequence ID" value="KWT88344.1"/>
    <property type="molecule type" value="Genomic_DNA"/>
</dbReference>
<organism evidence="3 4">
    <name type="scientific">Candidatus Magnetominusculus xianensis</name>
    <dbReference type="NCBI Taxonomy" id="1748249"/>
    <lineage>
        <taxon>Bacteria</taxon>
        <taxon>Pseudomonadati</taxon>
        <taxon>Nitrospirota</taxon>
        <taxon>Nitrospiria</taxon>
        <taxon>Nitrospirales</taxon>
        <taxon>Nitrospiraceae</taxon>
        <taxon>Candidatus Magnetominusculus</taxon>
    </lineage>
</organism>
<keyword evidence="4" id="KW-1185">Reference proteome</keyword>
<dbReference type="RefSeq" id="WP_085051906.1">
    <property type="nucleotide sequence ID" value="NZ_LNQR01000043.1"/>
</dbReference>
<feature type="region of interest" description="Disordered" evidence="1">
    <location>
        <begin position="80"/>
        <end position="108"/>
    </location>
</feature>
<sequence>MFIAKKTLFLVSFVIIVTATVSVILASFYFAAEEKEAVGFWMNEASKYYKEMMRLREQLAKYDKKFVDNLTKERRMASTNLKTENANNQGEFQQQASGTQASGTYTQDKETKSNDLGFAGIIVLGFFAVSIVILYVLSSKNKDK</sequence>
<protein>
    <recommendedName>
        <fullName evidence="5">Secreted protein</fullName>
    </recommendedName>
</protein>
<evidence type="ECO:0008006" key="5">
    <source>
        <dbReference type="Google" id="ProtNLM"/>
    </source>
</evidence>
<feature type="transmembrane region" description="Helical" evidence="2">
    <location>
        <begin position="116"/>
        <end position="137"/>
    </location>
</feature>
<accession>A0ABR5SG79</accession>
<evidence type="ECO:0000256" key="2">
    <source>
        <dbReference type="SAM" id="Phobius"/>
    </source>
</evidence>
<evidence type="ECO:0000313" key="3">
    <source>
        <dbReference type="EMBL" id="KWT88344.1"/>
    </source>
</evidence>
<keyword evidence="2" id="KW-0472">Membrane</keyword>